<dbReference type="Pfam" id="PF02801">
    <property type="entry name" value="Ketoacyl-synt_C"/>
    <property type="match status" value="1"/>
</dbReference>
<dbReference type="Proteomes" id="UP001312908">
    <property type="component" value="Unassembled WGS sequence"/>
</dbReference>
<feature type="region of interest" description="Disordered" evidence="4">
    <location>
        <begin position="921"/>
        <end position="1021"/>
    </location>
</feature>
<name>A0ABU7U1A0_9PROT</name>
<dbReference type="Gene3D" id="3.40.366.10">
    <property type="entry name" value="Malonyl-Coenzyme A Acyl Carrier Protein, domain 2"/>
    <property type="match status" value="1"/>
</dbReference>
<evidence type="ECO:0000259" key="5">
    <source>
        <dbReference type="PROSITE" id="PS50075"/>
    </source>
</evidence>
<keyword evidence="3" id="KW-0808">Transferase</keyword>
<evidence type="ECO:0000256" key="4">
    <source>
        <dbReference type="SAM" id="MobiDB-lite"/>
    </source>
</evidence>
<proteinExistence type="predicted"/>
<dbReference type="Gene3D" id="3.40.47.10">
    <property type="match status" value="1"/>
</dbReference>
<dbReference type="InterPro" id="IPR032821">
    <property type="entry name" value="PKS_assoc"/>
</dbReference>
<dbReference type="SUPFAM" id="SSF53901">
    <property type="entry name" value="Thiolase-like"/>
    <property type="match status" value="1"/>
</dbReference>
<feature type="region of interest" description="Disordered" evidence="4">
    <location>
        <begin position="1145"/>
        <end position="1230"/>
    </location>
</feature>
<feature type="domain" description="Carrier" evidence="5">
    <location>
        <begin position="1061"/>
        <end position="1141"/>
    </location>
</feature>
<dbReference type="InterPro" id="IPR018201">
    <property type="entry name" value="Ketoacyl_synth_AS"/>
</dbReference>
<dbReference type="RefSeq" id="WP_394819554.1">
    <property type="nucleotide sequence ID" value="NZ_JAWJZY010000002.1"/>
</dbReference>
<dbReference type="InterPro" id="IPR013968">
    <property type="entry name" value="PKS_KR"/>
</dbReference>
<dbReference type="SUPFAM" id="SSF55048">
    <property type="entry name" value="Probable ACP-binding domain of malonyl-CoA ACP transacylase"/>
    <property type="match status" value="1"/>
</dbReference>
<dbReference type="InterPro" id="IPR014043">
    <property type="entry name" value="Acyl_transferase_dom"/>
</dbReference>
<dbReference type="SMART" id="SM00827">
    <property type="entry name" value="PKS_AT"/>
    <property type="match status" value="1"/>
</dbReference>
<dbReference type="SUPFAM" id="SSF47336">
    <property type="entry name" value="ACP-like"/>
    <property type="match status" value="3"/>
</dbReference>
<dbReference type="SMART" id="SM00822">
    <property type="entry name" value="PKS_KR"/>
    <property type="match status" value="1"/>
</dbReference>
<feature type="compositionally biased region" description="Low complexity" evidence="4">
    <location>
        <begin position="1166"/>
        <end position="1176"/>
    </location>
</feature>
<evidence type="ECO:0000256" key="1">
    <source>
        <dbReference type="ARBA" id="ARBA00022450"/>
    </source>
</evidence>
<dbReference type="Gene3D" id="3.40.50.720">
    <property type="entry name" value="NAD(P)-binding Rossmann-like Domain"/>
    <property type="match status" value="1"/>
</dbReference>
<dbReference type="InterPro" id="IPR036291">
    <property type="entry name" value="NAD(P)-bd_dom_sf"/>
</dbReference>
<dbReference type="SUPFAM" id="SSF51735">
    <property type="entry name" value="NAD(P)-binding Rossmann-fold domains"/>
    <property type="match status" value="1"/>
</dbReference>
<evidence type="ECO:0000256" key="2">
    <source>
        <dbReference type="ARBA" id="ARBA00022553"/>
    </source>
</evidence>
<dbReference type="InterPro" id="IPR016039">
    <property type="entry name" value="Thiolase-like"/>
</dbReference>
<gene>
    <name evidence="7" type="ORF">DOFOFD_06490</name>
</gene>
<dbReference type="InterPro" id="IPR057326">
    <property type="entry name" value="KR_dom"/>
</dbReference>
<dbReference type="PROSITE" id="PS52004">
    <property type="entry name" value="KS3_2"/>
    <property type="match status" value="1"/>
</dbReference>
<dbReference type="InterPro" id="IPR020841">
    <property type="entry name" value="PKS_Beta-ketoAc_synthase_dom"/>
</dbReference>
<protein>
    <recommendedName>
        <fullName evidence="9">Polyketide synthase</fullName>
    </recommendedName>
</protein>
<evidence type="ECO:0008006" key="9">
    <source>
        <dbReference type="Google" id="ProtNLM"/>
    </source>
</evidence>
<dbReference type="EMBL" id="JAWJZY010000002">
    <property type="protein sequence ID" value="MEE8658655.1"/>
    <property type="molecule type" value="Genomic_DNA"/>
</dbReference>
<feature type="region of interest" description="Disordered" evidence="4">
    <location>
        <begin position="1316"/>
        <end position="1403"/>
    </location>
</feature>
<dbReference type="PROSITE" id="PS50075">
    <property type="entry name" value="CARRIER"/>
    <property type="match status" value="3"/>
</dbReference>
<comment type="caution">
    <text evidence="7">The sequence shown here is derived from an EMBL/GenBank/DDBJ whole genome shotgun (WGS) entry which is preliminary data.</text>
</comment>
<dbReference type="PANTHER" id="PTHR43074:SF1">
    <property type="entry name" value="BETA-KETOACYL SYNTHASE FAMILY PROTEIN-RELATED"/>
    <property type="match status" value="1"/>
</dbReference>
<feature type="domain" description="Ketosynthase family 3 (KS3)" evidence="6">
    <location>
        <begin position="4"/>
        <end position="461"/>
    </location>
</feature>
<dbReference type="InterPro" id="IPR014030">
    <property type="entry name" value="Ketoacyl_synth_N"/>
</dbReference>
<dbReference type="Gene3D" id="3.30.70.250">
    <property type="entry name" value="Malonyl-CoA ACP transacylase, ACP-binding"/>
    <property type="match status" value="1"/>
</dbReference>
<organism evidence="7 8">
    <name type="scientific">Sorlinia euscelidii</name>
    <dbReference type="NCBI Taxonomy" id="3081148"/>
    <lineage>
        <taxon>Bacteria</taxon>
        <taxon>Pseudomonadati</taxon>
        <taxon>Pseudomonadota</taxon>
        <taxon>Alphaproteobacteria</taxon>
        <taxon>Acetobacterales</taxon>
        <taxon>Acetobacteraceae</taxon>
        <taxon>Sorlinia</taxon>
    </lineage>
</organism>
<keyword evidence="1" id="KW-0596">Phosphopantetheine</keyword>
<dbReference type="Pfam" id="PF08659">
    <property type="entry name" value="KR"/>
    <property type="match status" value="1"/>
</dbReference>
<dbReference type="InterPro" id="IPR016036">
    <property type="entry name" value="Malonyl_transacylase_ACP-bd"/>
</dbReference>
<dbReference type="Pfam" id="PF16197">
    <property type="entry name" value="KAsynt_C_assoc"/>
    <property type="match status" value="1"/>
</dbReference>
<evidence type="ECO:0000313" key="8">
    <source>
        <dbReference type="Proteomes" id="UP001312908"/>
    </source>
</evidence>
<feature type="compositionally biased region" description="Low complexity" evidence="4">
    <location>
        <begin position="1387"/>
        <end position="1403"/>
    </location>
</feature>
<dbReference type="InterPro" id="IPR036736">
    <property type="entry name" value="ACP-like_sf"/>
</dbReference>
<evidence type="ECO:0000259" key="6">
    <source>
        <dbReference type="PROSITE" id="PS52004"/>
    </source>
</evidence>
<dbReference type="Gene3D" id="1.10.1200.10">
    <property type="entry name" value="ACP-like"/>
    <property type="match status" value="3"/>
</dbReference>
<sequence length="2044" mass="217418">MSYSYQIAIVGVAALFPGSGDRHGFWKDILAGRDLITEIPSTHWSIADYYDPDPKSPDKIYAKRGAFLNEVAFDPLKNGMPPKIMPVTDTSQILGLVVAQAVLDDALKGQFSEMDRERASVILGVTSGQELLTTLASRLQRPVWRDALRKNGVDDALAEKICQDISDRYPPWEESSFPGLLGNVIAGRIANRFDLRGTNCITDAACASSLSALSMSINELVSHQSDLVITGGVDTMNDVCMYTCFSKTPALSRTGDCRPFSSEADGTLLGEGLGMFALKRLEDAEAHGDHIYAVIRGLGSSSDGKSKSIYAPRAEGQMKALRRAYDVAGYGPETVELVEAHGTGTIAGDAAEFTALDAVFSEAGAGRHQWCALGSVKSQIGHTKAAAGAAGLFKAVMALHHKILPPSIKISQPNPALHIEESPFYLNTQARPWMTSGDHPRRAAVSSFGFGGSNFHVTLEEYQGASPPPPKTRYAQSELFVISAADGSQLVEKMRALQSASGDFDEMARASHKAYSRQDCRVAIIAADLPDLKKKLAFAIEKIEAAPGQGWALPQKIFYGTGGTEGHLGFVFPGQGSQYTQMGADIAMNFDVAREVWDAASKINPELRETVFPRPGFGEEAARSKFVPFKSTSVVQPAIAAMSAALLALLKELGIAPFAVAGHSLGELSALYSADAIDFTDLLRVCKARGKAMEKAGKDHAGAMLAAFASEEALAELINAGREDLVGANFNHPQQTVLSGSVAAMESAASWLSERGIAFKVLPVSGAFHSPLMQTASQDFSAFLQSITFRKPRVEIFNSAGAASTSTDAVDYREYLAAQILMPVRFIDQIKAMYQAGVRTFIEVGPGNILQSFITQILGHMPHQVIALDKRGANGLDSLWEALARLIVAGIDVDLAALWNNVATSEGQAAKREGRMTIPVIGANPKFPRQNNPVTRAASQPAPRPDDPMHKPIEKVPPSAAAAMAAMPQREAAPNGVDKIMHQDPHSNSPIETNSPDIAKPQVAQSDFSDRAVPPAEAAPDAVAARRTSLLAASRAISHDDAPVAASPQSAPAAAPSMAAPAAGEISGILMEIIAEMTGYPVEMLETHMELEADLGVDSIKRIEIFSALRQRVPSLPEVDAAELSALRSLDQIIARLGDVSQAPASASTKDHAETLQADQQCSGDSIAPPSISPSAGMQAASATVPDQPSPPSPLSPPMALPTEQNREDSRPALAEAASPQSAPAAAPSMAAPAAGEISGILMEIIAEMTGYPVEMLETHMELEADLGVDSIKRIEIFSALRQRVPSLPEVDAAELGALRSLDQIIARLGDVSQAPASASTKDHAETLQADQQGSGDSIAPPSISPSAGMQAASATVPDQPSPPSPLSPPRALPTEQNREDSRPALAEAASPQSTPAAAPSMAAPAAGEISGILMEIIAEMTGYPVEMLETHMELEADLGVDSIKRIEIFSALRQRVPSLPEVDAAELSALRSLDQIIARLSTVMSPHGPEGRDGGDVAPGSTLDGAETAPRRPLDDQTSPTLMKAGSAPDAGENAPASGQPVANGHAKTSNDVELNGHDRHHALTRSVRSVTAAPLMRFSSVSFGRRVFLAGDHNDVNEALAQHLAARGMNVDIGHTPPEDAETVIFSFGLHENPEFADTVEAARRLFDIAHKVAPRFEQSGGVFVTLQDTGGDFGLSGQTDHPWVSGFTAFASSAAKEWPKAHVKAIDIECGDRQPEDIAAALELELLCGWDTNWVGLREDGQRSTITKKDTNPVAHRSRHLRAMDVILVTGGARGITNAVLQSLTAETKLRIALLGRQALIDEEPATQGAMSEKDLKAALIKDMTQRGDGPTPALVNKKLSAILKNREIHENLKKLTDAGNEVRYFSVNIQDEAAVDQIVQKVRTDWGLISGLIHGAGELVDKKISALTREEFERVYRTKVIGLRNLLKSTEGEPLRFISLFSSIVASSGNPGQLAYGMANSVLNGVAAWENRRRGQDCNVRSIMWGPWHGGMVTPDLQERFKTHGIHCIPLNDGALAATDEVFDADASTAEVIITANGFA</sequence>
<dbReference type="InterPro" id="IPR009081">
    <property type="entry name" value="PP-bd_ACP"/>
</dbReference>
<dbReference type="InterPro" id="IPR016035">
    <property type="entry name" value="Acyl_Trfase/lysoPLipase"/>
</dbReference>
<feature type="compositionally biased region" description="Low complexity" evidence="4">
    <location>
        <begin position="1212"/>
        <end position="1230"/>
    </location>
</feature>
<accession>A0ABU7U1A0</accession>
<feature type="compositionally biased region" description="Low complexity" evidence="4">
    <location>
        <begin position="957"/>
        <end position="974"/>
    </location>
</feature>
<feature type="compositionally biased region" description="Polar residues" evidence="4">
    <location>
        <begin position="929"/>
        <end position="938"/>
    </location>
</feature>
<dbReference type="PROSITE" id="PS00606">
    <property type="entry name" value="KS3_1"/>
    <property type="match status" value="1"/>
</dbReference>
<feature type="compositionally biased region" description="Basic and acidic residues" evidence="4">
    <location>
        <begin position="944"/>
        <end position="954"/>
    </location>
</feature>
<feature type="region of interest" description="Disordered" evidence="4">
    <location>
        <begin position="1485"/>
        <end position="1555"/>
    </location>
</feature>
<feature type="domain" description="Carrier" evidence="5">
    <location>
        <begin position="1405"/>
        <end position="1485"/>
    </location>
</feature>
<feature type="domain" description="Carrier" evidence="5">
    <location>
        <begin position="1233"/>
        <end position="1313"/>
    </location>
</feature>
<evidence type="ECO:0000313" key="7">
    <source>
        <dbReference type="EMBL" id="MEE8658655.1"/>
    </source>
</evidence>
<feature type="compositionally biased region" description="Low complexity" evidence="4">
    <location>
        <begin position="1011"/>
        <end position="1021"/>
    </location>
</feature>
<keyword evidence="8" id="KW-1185">Reference proteome</keyword>
<dbReference type="Pfam" id="PF00109">
    <property type="entry name" value="ketoacyl-synt"/>
    <property type="match status" value="1"/>
</dbReference>
<reference evidence="7 8" key="1">
    <citation type="submission" date="2023-10" db="EMBL/GenBank/DDBJ databases">
        <title>Sorlinia euscelidii gen. nov., sp. nov., an acetic acid bacteria isolated from the gut of Euscelidius variegatus emitter.</title>
        <authorList>
            <person name="Michoud G."/>
            <person name="Marasco R."/>
            <person name="Seferji K."/>
            <person name="Gonella E."/>
            <person name="Garuglieri E."/>
            <person name="Alma A."/>
            <person name="Mapelli F."/>
            <person name="Borin S."/>
            <person name="Daffonchio D."/>
            <person name="Crotti E."/>
        </authorList>
    </citation>
    <scope>NUCLEOTIDE SEQUENCE [LARGE SCALE GENOMIC DNA]</scope>
    <source>
        <strain evidence="7 8">EV16P</strain>
    </source>
</reference>
<dbReference type="Pfam" id="PF00698">
    <property type="entry name" value="Acyl_transf_1"/>
    <property type="match status" value="1"/>
</dbReference>
<dbReference type="InterPro" id="IPR052568">
    <property type="entry name" value="PKS-FAS_Synthase"/>
</dbReference>
<dbReference type="InterPro" id="IPR014031">
    <property type="entry name" value="Ketoacyl_synth_C"/>
</dbReference>
<dbReference type="PANTHER" id="PTHR43074">
    <property type="entry name" value="OMEGA-3 POLYUNSATURATED FATTY ACID SYNTHASE PFAB-RELATED"/>
    <property type="match status" value="1"/>
</dbReference>
<dbReference type="SMART" id="SM00825">
    <property type="entry name" value="PKS_KS"/>
    <property type="match status" value="1"/>
</dbReference>
<feature type="compositionally biased region" description="Pro residues" evidence="4">
    <location>
        <begin position="1188"/>
        <end position="1200"/>
    </location>
</feature>
<dbReference type="Pfam" id="PF00550">
    <property type="entry name" value="PP-binding"/>
    <property type="match status" value="3"/>
</dbReference>
<dbReference type="SUPFAM" id="SSF52151">
    <property type="entry name" value="FabD/lysophospholipase-like"/>
    <property type="match status" value="1"/>
</dbReference>
<dbReference type="InterPro" id="IPR001227">
    <property type="entry name" value="Ac_transferase_dom_sf"/>
</dbReference>
<feature type="compositionally biased region" description="Pro residues" evidence="4">
    <location>
        <begin position="1360"/>
        <end position="1372"/>
    </location>
</feature>
<feature type="compositionally biased region" description="Polar residues" evidence="4">
    <location>
        <begin position="986"/>
        <end position="996"/>
    </location>
</feature>
<evidence type="ECO:0000256" key="3">
    <source>
        <dbReference type="ARBA" id="ARBA00022679"/>
    </source>
</evidence>
<feature type="compositionally biased region" description="Low complexity" evidence="4">
    <location>
        <begin position="1334"/>
        <end position="1349"/>
    </location>
</feature>
<dbReference type="CDD" id="cd00833">
    <property type="entry name" value="PKS"/>
    <property type="match status" value="1"/>
</dbReference>
<keyword evidence="2" id="KW-0597">Phosphoprotein</keyword>